<keyword evidence="2" id="KW-1185">Reference proteome</keyword>
<sequence length="108" mass="11999">MTLRDQYADHLSAFGAAATEGIQGVLDESNYGQLSSLDFDENEQGVFVSFTIDLSGEVVERWGSDVYTRRYLIIRTQDGPVDPVEFGVSLLYTSVMEDLDTAGRRPAR</sequence>
<dbReference type="Proteomes" id="UP001183610">
    <property type="component" value="Unassembled WGS sequence"/>
</dbReference>
<name>A0ABU2R4H5_9ACTN</name>
<accession>A0ABU2R4H5</accession>
<dbReference type="EMBL" id="JAVRET010000027">
    <property type="protein sequence ID" value="MDT0410175.1"/>
    <property type="molecule type" value="Genomic_DNA"/>
</dbReference>
<dbReference type="RefSeq" id="WP_010270377.1">
    <property type="nucleotide sequence ID" value="NZ_JAVRET010000027.1"/>
</dbReference>
<comment type="caution">
    <text evidence="1">The sequence shown here is derived from an EMBL/GenBank/DDBJ whole genome shotgun (WGS) entry which is preliminary data.</text>
</comment>
<proteinExistence type="predicted"/>
<evidence type="ECO:0000313" key="2">
    <source>
        <dbReference type="Proteomes" id="UP001183610"/>
    </source>
</evidence>
<gene>
    <name evidence="1" type="ORF">RM698_14055</name>
</gene>
<protein>
    <submittedName>
        <fullName evidence="1">Uncharacterized protein</fullName>
    </submittedName>
</protein>
<reference evidence="2" key="1">
    <citation type="submission" date="2023-07" db="EMBL/GenBank/DDBJ databases">
        <title>30 novel species of actinomycetes from the DSMZ collection.</title>
        <authorList>
            <person name="Nouioui I."/>
        </authorList>
    </citation>
    <scope>NUCLEOTIDE SEQUENCE [LARGE SCALE GENOMIC DNA]</scope>
    <source>
        <strain evidence="2">DSM 41979</strain>
    </source>
</reference>
<evidence type="ECO:0000313" key="1">
    <source>
        <dbReference type="EMBL" id="MDT0410175.1"/>
    </source>
</evidence>
<organism evidence="1 2">
    <name type="scientific">Streptomyces evansiae</name>
    <dbReference type="NCBI Taxonomy" id="3075535"/>
    <lineage>
        <taxon>Bacteria</taxon>
        <taxon>Bacillati</taxon>
        <taxon>Actinomycetota</taxon>
        <taxon>Actinomycetes</taxon>
        <taxon>Kitasatosporales</taxon>
        <taxon>Streptomycetaceae</taxon>
        <taxon>Streptomyces</taxon>
    </lineage>
</organism>